<sequence>MLRVIALLLLGVLVLPVQADQKAAWAALREGQALLLMRHTTAPGTGDPEGFRLGDCSTQRNLNDRGRREARRWGQLLRKRKVEQPRLYASSWCRAQDTALEMGFGAVETLPALDSFFSDPSSQAAQTAEMRKAIQQLPADRPVIMVSHQVNIQALTGVSPRNGEGVIIALPLSEPAKVLARIRQP</sequence>
<dbReference type="EMBL" id="JAGTIS010000012">
    <property type="protein sequence ID" value="MBT8768307.1"/>
    <property type="molecule type" value="Genomic_DNA"/>
</dbReference>
<dbReference type="SUPFAM" id="SSF53254">
    <property type="entry name" value="Phosphoglycerate mutase-like"/>
    <property type="match status" value="1"/>
</dbReference>
<dbReference type="Proteomes" id="UP001519667">
    <property type="component" value="Unassembled WGS sequence"/>
</dbReference>
<dbReference type="InterPro" id="IPR013078">
    <property type="entry name" value="His_Pase_superF_clade-1"/>
</dbReference>
<feature type="chain" id="PRO_5045601526" evidence="1">
    <location>
        <begin position="20"/>
        <end position="185"/>
    </location>
</feature>
<dbReference type="RefSeq" id="WP_215378515.1">
    <property type="nucleotide sequence ID" value="NZ_JAGTIS010000012.1"/>
</dbReference>
<dbReference type="Gene3D" id="3.40.50.1240">
    <property type="entry name" value="Phosphoglycerate mutase-like"/>
    <property type="match status" value="1"/>
</dbReference>
<comment type="caution">
    <text evidence="2">The sequence shown here is derived from an EMBL/GenBank/DDBJ whole genome shotgun (WGS) entry which is preliminary data.</text>
</comment>
<dbReference type="Pfam" id="PF00300">
    <property type="entry name" value="His_Phos_1"/>
    <property type="match status" value="1"/>
</dbReference>
<keyword evidence="3" id="KW-1185">Reference proteome</keyword>
<evidence type="ECO:0000313" key="3">
    <source>
        <dbReference type="Proteomes" id="UP001519667"/>
    </source>
</evidence>
<accession>A0ABS5XKU2</accession>
<dbReference type="CDD" id="cd07040">
    <property type="entry name" value="HP"/>
    <property type="match status" value="1"/>
</dbReference>
<organism evidence="2 3">
    <name type="scientific">Metapseudomonas boanensis</name>
    <dbReference type="NCBI Taxonomy" id="2822138"/>
    <lineage>
        <taxon>Bacteria</taxon>
        <taxon>Pseudomonadati</taxon>
        <taxon>Pseudomonadota</taxon>
        <taxon>Gammaproteobacteria</taxon>
        <taxon>Pseudomonadales</taxon>
        <taxon>Pseudomonadaceae</taxon>
        <taxon>Metapseudomonas</taxon>
    </lineage>
</organism>
<feature type="signal peptide" evidence="1">
    <location>
        <begin position="1"/>
        <end position="19"/>
    </location>
</feature>
<proteinExistence type="predicted"/>
<name>A0ABS5XKU2_9GAMM</name>
<evidence type="ECO:0000256" key="1">
    <source>
        <dbReference type="SAM" id="SignalP"/>
    </source>
</evidence>
<evidence type="ECO:0000313" key="2">
    <source>
        <dbReference type="EMBL" id="MBT8768307.1"/>
    </source>
</evidence>
<protein>
    <submittedName>
        <fullName evidence="2">Histidine phosphatase family protein</fullName>
    </submittedName>
</protein>
<dbReference type="InterPro" id="IPR029033">
    <property type="entry name" value="His_PPase_superfam"/>
</dbReference>
<keyword evidence="1" id="KW-0732">Signal</keyword>
<gene>
    <name evidence="2" type="ORF">J7302_19555</name>
</gene>
<reference evidence="2 3" key="1">
    <citation type="submission" date="2021-04" db="EMBL/GenBank/DDBJ databases">
        <title>Pseudomonas boanensis sp. nov., a bacterium isolated from river water used for household purposes in Boane District, Mozambique.</title>
        <authorList>
            <person name="Nicklasson M."/>
            <person name="Martin-Rodriguez A.J."/>
            <person name="Thorell K."/>
            <person name="Neves L."/>
            <person name="Mussagy A."/>
            <person name="Rydberg H.A."/>
            <person name="Hernroth B."/>
            <person name="Svensson-Stadler L."/>
            <person name="Sjoling A."/>
        </authorList>
    </citation>
    <scope>NUCLEOTIDE SEQUENCE [LARGE SCALE GENOMIC DNA]</scope>
    <source>
        <strain evidence="2 3">DB1</strain>
    </source>
</reference>
<dbReference type="SMART" id="SM00855">
    <property type="entry name" value="PGAM"/>
    <property type="match status" value="1"/>
</dbReference>